<dbReference type="Proteomes" id="UP000186817">
    <property type="component" value="Unassembled WGS sequence"/>
</dbReference>
<feature type="region of interest" description="Disordered" evidence="1">
    <location>
        <begin position="235"/>
        <end position="331"/>
    </location>
</feature>
<feature type="compositionally biased region" description="Acidic residues" evidence="1">
    <location>
        <begin position="1"/>
        <end position="10"/>
    </location>
</feature>
<comment type="caution">
    <text evidence="2">The sequence shown here is derived from an EMBL/GenBank/DDBJ whole genome shotgun (WGS) entry which is preliminary data.</text>
</comment>
<feature type="region of interest" description="Disordered" evidence="1">
    <location>
        <begin position="37"/>
        <end position="70"/>
    </location>
</feature>
<evidence type="ECO:0000313" key="3">
    <source>
        <dbReference type="Proteomes" id="UP000186817"/>
    </source>
</evidence>
<feature type="compositionally biased region" description="Basic and acidic residues" evidence="1">
    <location>
        <begin position="37"/>
        <end position="61"/>
    </location>
</feature>
<proteinExistence type="predicted"/>
<dbReference type="AlphaFoldDB" id="A0A1Q9DSM6"/>
<evidence type="ECO:0000256" key="1">
    <source>
        <dbReference type="SAM" id="MobiDB-lite"/>
    </source>
</evidence>
<dbReference type="OrthoDB" id="485109at2759"/>
<dbReference type="EMBL" id="LSRX01000406">
    <property type="protein sequence ID" value="OLP98164.1"/>
    <property type="molecule type" value="Genomic_DNA"/>
</dbReference>
<protein>
    <submittedName>
        <fullName evidence="2">Uncharacterized protein</fullName>
    </submittedName>
</protein>
<sequence length="408" mass="44180">MADSESEDDESKQAGAINIAADSADIVTADKEAVNTTGEVKEVEEKVETATKKEELDDKQGGGKPSYTLHIRGLTTGVEGKRHSVERSELRATDPADAFTQFLQDSINTTRKSEQKVRSLAATRARKEALWGKYVEDMKMTLQREHLRHQKEMERITADLQAAPLVQEDARAHLRRSWEAIAIAMESDDTTWDAMLASWQAEQQETVASHAVLTRALGAAVTQDGAATMQPLDEIFQTPPRKGTPVPPMSSPSVLAPNASTTPPGLPRTTDPYMTSTGQPSMPEAVQATDLGAGPSQEASPSATPPSRPRAGDNRAPIKKLPTGVHHSAAPPHTEIADKLDQKRSQHLANMQGTAMQPFRVSVTALPFSSGHNPPPLDRNLLAGCTNIDSEDDTLMPPTLRKPEGKME</sequence>
<reference evidence="2 3" key="1">
    <citation type="submission" date="2016-02" db="EMBL/GenBank/DDBJ databases">
        <title>Genome analysis of coral dinoflagellate symbionts highlights evolutionary adaptations to a symbiotic lifestyle.</title>
        <authorList>
            <person name="Aranda M."/>
            <person name="Li Y."/>
            <person name="Liew Y.J."/>
            <person name="Baumgarten S."/>
            <person name="Simakov O."/>
            <person name="Wilson M."/>
            <person name="Piel J."/>
            <person name="Ashoor H."/>
            <person name="Bougouffa S."/>
            <person name="Bajic V.B."/>
            <person name="Ryu T."/>
            <person name="Ravasi T."/>
            <person name="Bayer T."/>
            <person name="Micklem G."/>
            <person name="Kim H."/>
            <person name="Bhak J."/>
            <person name="Lajeunesse T.C."/>
            <person name="Voolstra C.R."/>
        </authorList>
    </citation>
    <scope>NUCLEOTIDE SEQUENCE [LARGE SCALE GENOMIC DNA]</scope>
    <source>
        <strain evidence="2 3">CCMP2467</strain>
    </source>
</reference>
<gene>
    <name evidence="2" type="ORF">AK812_SmicGene19430</name>
</gene>
<evidence type="ECO:0000313" key="2">
    <source>
        <dbReference type="EMBL" id="OLP98164.1"/>
    </source>
</evidence>
<feature type="region of interest" description="Disordered" evidence="1">
    <location>
        <begin position="1"/>
        <end position="23"/>
    </location>
</feature>
<feature type="region of interest" description="Disordered" evidence="1">
    <location>
        <begin position="387"/>
        <end position="408"/>
    </location>
</feature>
<accession>A0A1Q9DSM6</accession>
<keyword evidence="3" id="KW-1185">Reference proteome</keyword>
<organism evidence="2 3">
    <name type="scientific">Symbiodinium microadriaticum</name>
    <name type="common">Dinoflagellate</name>
    <name type="synonym">Zooxanthella microadriatica</name>
    <dbReference type="NCBI Taxonomy" id="2951"/>
    <lineage>
        <taxon>Eukaryota</taxon>
        <taxon>Sar</taxon>
        <taxon>Alveolata</taxon>
        <taxon>Dinophyceae</taxon>
        <taxon>Suessiales</taxon>
        <taxon>Symbiodiniaceae</taxon>
        <taxon>Symbiodinium</taxon>
    </lineage>
</organism>
<name>A0A1Q9DSM6_SYMMI</name>